<sequence>GEYDNNDIRRRKTAKLILDPGELKFVVNDAVSKAVLCPQQKTTAKLSSGEDFGTIVEYLSDEMPQYAHLRSYMLSYSMINLFTMLNRFPDIAFRVATDSFYINKEHQPAVDKYLGD</sequence>
<gene>
    <name evidence="1" type="ORF">CHS0354_026929</name>
</gene>
<dbReference type="Proteomes" id="UP001195483">
    <property type="component" value="Unassembled WGS sequence"/>
</dbReference>
<reference evidence="1" key="3">
    <citation type="submission" date="2023-05" db="EMBL/GenBank/DDBJ databases">
        <authorList>
            <person name="Smith C.H."/>
        </authorList>
    </citation>
    <scope>NUCLEOTIDE SEQUENCE</scope>
    <source>
        <strain evidence="1">CHS0354</strain>
        <tissue evidence="1">Mantle</tissue>
    </source>
</reference>
<comment type="caution">
    <text evidence="1">The sequence shown here is derived from an EMBL/GenBank/DDBJ whole genome shotgun (WGS) entry which is preliminary data.</text>
</comment>
<keyword evidence="2" id="KW-1185">Reference proteome</keyword>
<accession>A0AAE0VYU4</accession>
<reference evidence="1" key="1">
    <citation type="journal article" date="2021" name="Genome Biol. Evol.">
        <title>A High-Quality Reference Genome for a Parasitic Bivalve with Doubly Uniparental Inheritance (Bivalvia: Unionida).</title>
        <authorList>
            <person name="Smith C.H."/>
        </authorList>
    </citation>
    <scope>NUCLEOTIDE SEQUENCE</scope>
    <source>
        <strain evidence="1">CHS0354</strain>
    </source>
</reference>
<name>A0AAE0VYU4_9BIVA</name>
<evidence type="ECO:0000313" key="1">
    <source>
        <dbReference type="EMBL" id="KAK3595708.1"/>
    </source>
</evidence>
<feature type="non-terminal residue" evidence="1">
    <location>
        <position position="116"/>
    </location>
</feature>
<dbReference type="EMBL" id="JAEAOA010001600">
    <property type="protein sequence ID" value="KAK3595708.1"/>
    <property type="molecule type" value="Genomic_DNA"/>
</dbReference>
<dbReference type="AlphaFoldDB" id="A0AAE0VYU4"/>
<feature type="non-terminal residue" evidence="1">
    <location>
        <position position="1"/>
    </location>
</feature>
<organism evidence="1 2">
    <name type="scientific">Potamilus streckersoni</name>
    <dbReference type="NCBI Taxonomy" id="2493646"/>
    <lineage>
        <taxon>Eukaryota</taxon>
        <taxon>Metazoa</taxon>
        <taxon>Spiralia</taxon>
        <taxon>Lophotrochozoa</taxon>
        <taxon>Mollusca</taxon>
        <taxon>Bivalvia</taxon>
        <taxon>Autobranchia</taxon>
        <taxon>Heteroconchia</taxon>
        <taxon>Palaeoheterodonta</taxon>
        <taxon>Unionida</taxon>
        <taxon>Unionoidea</taxon>
        <taxon>Unionidae</taxon>
        <taxon>Ambleminae</taxon>
        <taxon>Lampsilini</taxon>
        <taxon>Potamilus</taxon>
    </lineage>
</organism>
<evidence type="ECO:0000313" key="2">
    <source>
        <dbReference type="Proteomes" id="UP001195483"/>
    </source>
</evidence>
<proteinExistence type="predicted"/>
<reference evidence="1" key="2">
    <citation type="journal article" date="2021" name="Genome Biol. Evol.">
        <title>Developing a high-quality reference genome for a parasitic bivalve with doubly uniparental inheritance (Bivalvia: Unionida).</title>
        <authorList>
            <person name="Smith C.H."/>
        </authorList>
    </citation>
    <scope>NUCLEOTIDE SEQUENCE</scope>
    <source>
        <strain evidence="1">CHS0354</strain>
        <tissue evidence="1">Mantle</tissue>
    </source>
</reference>
<protein>
    <submittedName>
        <fullName evidence="1">Uncharacterized protein</fullName>
    </submittedName>
</protein>